<reference evidence="2" key="1">
    <citation type="submission" date="2021-01" db="EMBL/GenBank/DDBJ databases">
        <title>Caligus Genome Assembly.</title>
        <authorList>
            <person name="Gallardo-Escarate C."/>
        </authorList>
    </citation>
    <scope>NUCLEOTIDE SEQUENCE [LARGE SCALE GENOMIC DNA]</scope>
</reference>
<sequence length="59" mass="6714">PGEPFVGGMMRSVSIMAAPKRVIEKEDLQKWRLGTRLFFFLLVMVCGVDEVTFNVKIIL</sequence>
<dbReference type="Proteomes" id="UP000595437">
    <property type="component" value="Chromosome 7"/>
</dbReference>
<accession>A0A7T8HHC9</accession>
<protein>
    <submittedName>
        <fullName evidence="1">Uncharacterized protein</fullName>
    </submittedName>
</protein>
<gene>
    <name evidence="1" type="ORF">FKW44_010975</name>
</gene>
<proteinExistence type="predicted"/>
<feature type="non-terminal residue" evidence="1">
    <location>
        <position position="1"/>
    </location>
</feature>
<dbReference type="AlphaFoldDB" id="A0A7T8HHC9"/>
<keyword evidence="2" id="KW-1185">Reference proteome</keyword>
<organism evidence="1 2">
    <name type="scientific">Caligus rogercresseyi</name>
    <name type="common">Sea louse</name>
    <dbReference type="NCBI Taxonomy" id="217165"/>
    <lineage>
        <taxon>Eukaryota</taxon>
        <taxon>Metazoa</taxon>
        <taxon>Ecdysozoa</taxon>
        <taxon>Arthropoda</taxon>
        <taxon>Crustacea</taxon>
        <taxon>Multicrustacea</taxon>
        <taxon>Hexanauplia</taxon>
        <taxon>Copepoda</taxon>
        <taxon>Siphonostomatoida</taxon>
        <taxon>Caligidae</taxon>
        <taxon>Caligus</taxon>
    </lineage>
</organism>
<evidence type="ECO:0000313" key="1">
    <source>
        <dbReference type="EMBL" id="QQP50088.1"/>
    </source>
</evidence>
<evidence type="ECO:0000313" key="2">
    <source>
        <dbReference type="Proteomes" id="UP000595437"/>
    </source>
</evidence>
<dbReference type="EMBL" id="CP045896">
    <property type="protein sequence ID" value="QQP50088.1"/>
    <property type="molecule type" value="Genomic_DNA"/>
</dbReference>
<name>A0A7T8HHC9_CALRO</name>